<comment type="subcellular location">
    <subcellularLocation>
        <location evidence="2">Cytoplasm</location>
    </subcellularLocation>
    <subcellularLocation>
        <location evidence="1">Membrane</location>
    </subcellularLocation>
</comment>
<evidence type="ECO:0000256" key="6">
    <source>
        <dbReference type="ARBA" id="ARBA00023136"/>
    </source>
</evidence>
<dbReference type="InterPro" id="IPR046455">
    <property type="entry name" value="Sec7/BIG1-like_C"/>
</dbReference>
<evidence type="ECO:0000259" key="7">
    <source>
        <dbReference type="PROSITE" id="PS50190"/>
    </source>
</evidence>
<accession>A0A1Y2CRS7</accession>
<proteinExistence type="predicted"/>
<dbReference type="SUPFAM" id="SSF48371">
    <property type="entry name" value="ARM repeat"/>
    <property type="match status" value="1"/>
</dbReference>
<dbReference type="EMBL" id="MCGO01000010">
    <property type="protein sequence ID" value="ORY49065.1"/>
    <property type="molecule type" value="Genomic_DNA"/>
</dbReference>
<protein>
    <submittedName>
        <fullName evidence="8">Sec7-domain-containing protein</fullName>
    </submittedName>
</protein>
<dbReference type="GO" id="GO:0005085">
    <property type="term" value="F:guanyl-nucleotide exchange factor activity"/>
    <property type="evidence" value="ECO:0007669"/>
    <property type="project" value="InterPro"/>
</dbReference>
<dbReference type="InterPro" id="IPR032691">
    <property type="entry name" value="Mon2/Sec7/BIG1-like_HUS"/>
</dbReference>
<organism evidence="8 9">
    <name type="scientific">Rhizoclosmatium globosum</name>
    <dbReference type="NCBI Taxonomy" id="329046"/>
    <lineage>
        <taxon>Eukaryota</taxon>
        <taxon>Fungi</taxon>
        <taxon>Fungi incertae sedis</taxon>
        <taxon>Chytridiomycota</taxon>
        <taxon>Chytridiomycota incertae sedis</taxon>
        <taxon>Chytridiomycetes</taxon>
        <taxon>Chytridiales</taxon>
        <taxon>Chytriomycetaceae</taxon>
        <taxon>Rhizoclosmatium</taxon>
    </lineage>
</organism>
<dbReference type="PANTHER" id="PTHR10663:SF375">
    <property type="entry name" value="LD29171P"/>
    <property type="match status" value="1"/>
</dbReference>
<dbReference type="GO" id="GO:0005794">
    <property type="term" value="C:Golgi apparatus"/>
    <property type="evidence" value="ECO:0007669"/>
    <property type="project" value="UniProtKB-ARBA"/>
</dbReference>
<dbReference type="GO" id="GO:0015031">
    <property type="term" value="P:protein transport"/>
    <property type="evidence" value="ECO:0007669"/>
    <property type="project" value="UniProtKB-KW"/>
</dbReference>
<dbReference type="FunFam" id="1.10.1000.11:FF:000003">
    <property type="entry name" value="Brefeldin A-inhibited guanine nucleotide-exchange protein 1"/>
    <property type="match status" value="1"/>
</dbReference>
<dbReference type="Pfam" id="PF16213">
    <property type="entry name" value="DCB"/>
    <property type="match status" value="1"/>
</dbReference>
<dbReference type="OrthoDB" id="18431at2759"/>
<dbReference type="Proteomes" id="UP000193642">
    <property type="component" value="Unassembled WGS sequence"/>
</dbReference>
<keyword evidence="6" id="KW-0472">Membrane</keyword>
<dbReference type="InterPro" id="IPR000904">
    <property type="entry name" value="Sec7_dom"/>
</dbReference>
<dbReference type="Pfam" id="PF09324">
    <property type="entry name" value="Sec7-like_HDS"/>
    <property type="match status" value="1"/>
</dbReference>
<dbReference type="Pfam" id="PF20252">
    <property type="entry name" value="BIG2_C"/>
    <property type="match status" value="1"/>
</dbReference>
<dbReference type="STRING" id="329046.A0A1Y2CRS7"/>
<dbReference type="Pfam" id="PF01369">
    <property type="entry name" value="Sec7"/>
    <property type="match status" value="1"/>
</dbReference>
<dbReference type="Gene3D" id="1.10.1000.11">
    <property type="entry name" value="Arf Nucleotide-binding Site Opener,domain 2"/>
    <property type="match status" value="1"/>
</dbReference>
<gene>
    <name evidence="8" type="ORF">BCR33DRAFT_714128</name>
</gene>
<keyword evidence="4" id="KW-0963">Cytoplasm</keyword>
<dbReference type="GO" id="GO:0032012">
    <property type="term" value="P:regulation of ARF protein signal transduction"/>
    <property type="evidence" value="ECO:0007669"/>
    <property type="project" value="InterPro"/>
</dbReference>
<dbReference type="SUPFAM" id="SSF48425">
    <property type="entry name" value="Sec7 domain"/>
    <property type="match status" value="1"/>
</dbReference>
<dbReference type="InterPro" id="IPR032629">
    <property type="entry name" value="DCB_dom"/>
</dbReference>
<dbReference type="Gene3D" id="1.10.220.20">
    <property type="match status" value="1"/>
</dbReference>
<dbReference type="InterPro" id="IPR023394">
    <property type="entry name" value="Sec7_C_sf"/>
</dbReference>
<dbReference type="InterPro" id="IPR016024">
    <property type="entry name" value="ARM-type_fold"/>
</dbReference>
<dbReference type="Pfam" id="PF12783">
    <property type="entry name" value="Sec7-like_HUS"/>
    <property type="match status" value="1"/>
</dbReference>
<keyword evidence="5" id="KW-0653">Protein transport</keyword>
<comment type="caution">
    <text evidence="8">The sequence shown here is derived from an EMBL/GenBank/DDBJ whole genome shotgun (WGS) entry which is preliminary data.</text>
</comment>
<dbReference type="PROSITE" id="PS50190">
    <property type="entry name" value="SEC7"/>
    <property type="match status" value="1"/>
</dbReference>
<evidence type="ECO:0000256" key="1">
    <source>
        <dbReference type="ARBA" id="ARBA00004370"/>
    </source>
</evidence>
<dbReference type="SMART" id="SM00222">
    <property type="entry name" value="Sec7"/>
    <property type="match status" value="1"/>
</dbReference>
<feature type="domain" description="SEC7" evidence="7">
    <location>
        <begin position="610"/>
        <end position="788"/>
    </location>
</feature>
<evidence type="ECO:0000313" key="9">
    <source>
        <dbReference type="Proteomes" id="UP000193642"/>
    </source>
</evidence>
<keyword evidence="9" id="KW-1185">Reference proteome</keyword>
<sequence length="1651" mass="184502">MSNHSGGETFIKHTLEQLVNAKEGKKLPNLLSSAKQALAALEKKDPDLQAMQTVFQPFQIACQSRQPILATTAIDCLGKLFTYNYWGRCNTSSELNEDDENGVVSPLTAAEMATTSLSPSVNSPVKTNSSQLKMDLDDDRDGFDIDKNERSFGIVGQVVDTICDAFIGETTDDKLQLQIVKALMSAISSSDPKSAIHGAVLLRAIRATYNIFLFSKTQTTQMLAQTTLQQMVQALFGRVSPPILPKPMIREVSMVAAEQTGSLQNSIILDTPNRGSIATETNNQDSSASITVGAQDSNDAIKRRKDPLNLTYKDLHLVFRALCKLSMKPIPPQEGAGTDLKTPSMRSKLLALHLINLILSTHLYVFTTQTPILFPINTTRENSQFIHAVKQYLCLSLSRNTVSTIPQVFDVSMEIFGKALVGLRTALKRELSVVFTEIIIPIVEAKTAVTFHQRTSLLKALLRILSDPNADGGKILVEIYLNYDCDLEASAQENIWERLINTLSMSIQENNNAPNIPLSQITIPSGVSYSNGPPSLTTASLVTYSKDQIRELSSTTADHNELKRRGLELLVRGILKPLVSWIQANNEKDAESGLNLLKEGDKPLVDDPTQFQNLKHRKQVLLEGIKRFNTKPKRFVLNLFELHCFFLLHTEGLNKTMIGEFLGEGDEENIAIMHAFVDEMEFSHMPFVTALRTFLQSFRLPGESQKIDRFMLKFAGRYLQGNPTSFSSADTAYVLAYSVIMLNTDQHNTQVKKRMTKSDFLKNNRGIDEGKDVPPVILEAIFDEIQTNEIVMKEEQASKATPAGNSPALAHKKDPGESMALKTEALFNNIMKANKRSGTATPSAEGQSPQKSTFFTASHYEHVKPMFSIIWMAILSAISGPLQDSDSTELIRIALDGFKYSSKIVCMFEMEAERKSFLSTLAKCTHLNNLYDLKPKNVEAITCLLDIALTSGNHIGENWMDVVLAISQLEKIGQLTAELANQKGPIDPRARPNSPKKEVRLLNEEAIAGALCQSMTLTVDKVFASSAKLNGGAIVEFVKAMCIVSWDEITNTSATAEHPRMYCLQRLVEISYYNMNRIRVEWSNLWAILGEHFNKVGCHNNTQVCFFAIDKLRQLAMKFLELEELPNFKFQKDFLKPFEFILANNPDVKIKDMALACLQQMIQAKAKSMKSGWKAMFGAFIRAAKEPHANMTLAFDIVKSIFKNYFENIVANLAFPDFVSCIVIFCQNKKYSKTSLQAIELLRQSFPRIPELAKAPGGTKILQSTATPTEKIMAEMIAGTPAALLILNGLEKASQGLAISTLAPVTPSMENVSSTASIEDIYFKFWFPVFHALYLVIMTCELEVRTRALNHLFDALKVQGATFTRDSWEIVANGVLFPIFDDLKTQSLRVVEYVSKFASKEERDMWVSTTMIQLMFCVDGIFDLLIVCMTQENETLARIGSTCLQQFIETNLHKMDDNLWEKVCSIFIHLFRPTGVVAPSETDEADVEISASPNNCKSLTNQKDFPGIITNVFSLTSYPNSTEVLSSGSDSVYKSLSSKHVFVLIDCLERSYQFAKAFNEDMELRMALYRMGFMKTLPNLLKQETSSVSTYISILIKIEERTRADIEKRLIPLDPESKKRNVAAWRPVVVTILNAMIDFDDTQFKTHIPMF</sequence>
<evidence type="ECO:0000256" key="4">
    <source>
        <dbReference type="ARBA" id="ARBA00022490"/>
    </source>
</evidence>
<evidence type="ECO:0000313" key="8">
    <source>
        <dbReference type="EMBL" id="ORY49065.1"/>
    </source>
</evidence>
<evidence type="ECO:0000256" key="2">
    <source>
        <dbReference type="ARBA" id="ARBA00004496"/>
    </source>
</evidence>
<dbReference type="CDD" id="cd00171">
    <property type="entry name" value="Sec7"/>
    <property type="match status" value="1"/>
</dbReference>
<dbReference type="InterPro" id="IPR035999">
    <property type="entry name" value="Sec7_dom_sf"/>
</dbReference>
<keyword evidence="3" id="KW-0813">Transport</keyword>
<dbReference type="PANTHER" id="PTHR10663">
    <property type="entry name" value="GUANYL-NUCLEOTIDE EXCHANGE FACTOR"/>
    <property type="match status" value="1"/>
</dbReference>
<evidence type="ECO:0000256" key="5">
    <source>
        <dbReference type="ARBA" id="ARBA00022927"/>
    </source>
</evidence>
<name>A0A1Y2CRS7_9FUNG</name>
<reference evidence="8 9" key="1">
    <citation type="submission" date="2016-07" db="EMBL/GenBank/DDBJ databases">
        <title>Pervasive Adenine N6-methylation of Active Genes in Fungi.</title>
        <authorList>
            <consortium name="DOE Joint Genome Institute"/>
            <person name="Mondo S.J."/>
            <person name="Dannebaum R.O."/>
            <person name="Kuo R.C."/>
            <person name="Labutti K."/>
            <person name="Haridas S."/>
            <person name="Kuo A."/>
            <person name="Salamov A."/>
            <person name="Ahrendt S.R."/>
            <person name="Lipzen A."/>
            <person name="Sullivan W."/>
            <person name="Andreopoulos W.B."/>
            <person name="Clum A."/>
            <person name="Lindquist E."/>
            <person name="Daum C."/>
            <person name="Ramamoorthy G.K."/>
            <person name="Gryganskyi A."/>
            <person name="Culley D."/>
            <person name="Magnuson J.K."/>
            <person name="James T.Y."/>
            <person name="O'Malley M.A."/>
            <person name="Stajich J.E."/>
            <person name="Spatafora J.W."/>
            <person name="Visel A."/>
            <person name="Grigoriev I.V."/>
        </authorList>
    </citation>
    <scope>NUCLEOTIDE SEQUENCE [LARGE SCALE GENOMIC DNA]</scope>
    <source>
        <strain evidence="8 9">JEL800</strain>
    </source>
</reference>
<evidence type="ECO:0000256" key="3">
    <source>
        <dbReference type="ARBA" id="ARBA00022448"/>
    </source>
</evidence>
<dbReference type="GO" id="GO:0016020">
    <property type="term" value="C:membrane"/>
    <property type="evidence" value="ECO:0007669"/>
    <property type="project" value="UniProtKB-SubCell"/>
</dbReference>
<dbReference type="InterPro" id="IPR015403">
    <property type="entry name" value="Mon2/Sec7/BIG1-like_HDS"/>
</dbReference>